<dbReference type="GO" id="GO:0008017">
    <property type="term" value="F:microtubule binding"/>
    <property type="evidence" value="ECO:0000318"/>
    <property type="project" value="GO_Central"/>
</dbReference>
<dbReference type="GO" id="GO:0005874">
    <property type="term" value="C:microtubule"/>
    <property type="evidence" value="ECO:0000318"/>
    <property type="project" value="GO_Central"/>
</dbReference>
<feature type="region of interest" description="Disordered" evidence="12">
    <location>
        <begin position="777"/>
        <end position="803"/>
    </location>
</feature>
<keyword evidence="14" id="KW-1185">Reference proteome</keyword>
<evidence type="ECO:0000256" key="7">
    <source>
        <dbReference type="ARBA" id="ARBA00023175"/>
    </source>
</evidence>
<dbReference type="InterPro" id="IPR001752">
    <property type="entry name" value="Kinesin_motor_dom"/>
</dbReference>
<comment type="subcellular location">
    <subcellularLocation>
        <location evidence="1">Cytoplasm</location>
        <location evidence="1">Cytoskeleton</location>
    </subcellularLocation>
</comment>
<dbReference type="PROSITE" id="PS50067">
    <property type="entry name" value="KINESIN_MOTOR_2"/>
    <property type="match status" value="1"/>
</dbReference>
<keyword evidence="8" id="KW-0206">Cytoskeleton</keyword>
<dbReference type="FunFam" id="3.40.850.10:FF:000019">
    <property type="entry name" value="Kinesin-like protein KIN-5D"/>
    <property type="match status" value="1"/>
</dbReference>
<evidence type="ECO:0000256" key="8">
    <source>
        <dbReference type="ARBA" id="ARBA00023212"/>
    </source>
</evidence>
<feature type="binding site" evidence="10">
    <location>
        <begin position="84"/>
        <end position="91"/>
    </location>
    <ligand>
        <name>ATP</name>
        <dbReference type="ChEBI" id="CHEBI:30616"/>
    </ligand>
</feature>
<keyword evidence="4 10" id="KW-0547">Nucleotide-binding</keyword>
<dbReference type="Pfam" id="PF00225">
    <property type="entry name" value="Kinesin"/>
    <property type="match status" value="1"/>
</dbReference>
<accession>A0A8R1U5Y6</accession>
<evidence type="ECO:0000313" key="14">
    <source>
        <dbReference type="Proteomes" id="UP000005239"/>
    </source>
</evidence>
<dbReference type="AlphaFoldDB" id="A0A2A6BMS2"/>
<dbReference type="GO" id="GO:0005871">
    <property type="term" value="C:kinesin complex"/>
    <property type="evidence" value="ECO:0000318"/>
    <property type="project" value="GO_Central"/>
</dbReference>
<dbReference type="SMART" id="SM00129">
    <property type="entry name" value="KISc"/>
    <property type="match status" value="1"/>
</dbReference>
<protein>
    <submittedName>
        <fullName evidence="13">Klp-18</fullName>
    </submittedName>
</protein>
<evidence type="ECO:0000256" key="10">
    <source>
        <dbReference type="PROSITE-ProRule" id="PRU00283"/>
    </source>
</evidence>
<keyword evidence="6 11" id="KW-0175">Coiled coil</keyword>
<feature type="coiled-coil region" evidence="11">
    <location>
        <begin position="913"/>
        <end position="940"/>
    </location>
</feature>
<dbReference type="GO" id="GO:0005524">
    <property type="term" value="F:ATP binding"/>
    <property type="evidence" value="ECO:0007669"/>
    <property type="project" value="UniProtKB-UniRule"/>
</dbReference>
<sequence length="1080" mass="122496">MTSQTCEKIKVFGRIRPSKENNVQGVVAIDGSTIVINLGSEPRKFQFDGIYGEDSLQDEVFEGAASRIVNGTLQGYNGTIFAYGQTGSGKTHTMIGPSISFDNHSGIIPRGLQLLFEELNKKANSMPGNFTSNVSISFVEIYNENIFDLFVMSNDKLKIGQGSDGNVVVKGASEVFVKDLNDAMEVVMKGWESRRVAETAMNRSSSRSHALLMIKIHTVESHGEISTSRSAFLNMVDLAGSERVSQSKVEGERLKETANINKSLHNLTLVIRELSEDKKNGFVPFRNSVLTHILKDSLGGNARTAVMINLHPDKIYYSETLSTLNFSAEVRRIENKVVVNEDLKGDSVIAYKAEIRRLQDEMATMQNKNEEELAEIKRQLEAWKEAANKYERQLAVARRNAVNAAIVARKDGQGAALAESSWDKSMAEVAESVRHLPITSIRTLHLKELTEKLNLAEFEKEELQSQLDDERKAKGELQERLNRYMEGVMSPNRRPRPNSFSSQEERSGVSSMLGGPLCGPLEATFAAFPSQESKKERRRTRYTPAKDRQSNFFRPVLDVENNDHSHHQAHNEPDNVEERREMELEMQMNTQKQIIDEKTQESESLSRLLKDAETRIAEAEEKMMNAVKSMDEEKKKGAQLMEKICRAEKAIGDEKEKVIELEKKEMELKEQLEEATSQICRLQSDSDLLKSMHSDELRELEERLTGNLSDKERKEVDLKKEIDQLKDEIQSTIIQLRNKETEKKEMENVLNMFKNRWEEVEEAKRTKENEVETLIGQMEELRGEIEGQKMKMEEEKEKSDGYVKKMEKLEKELEEKKKEIEEERKKMEELGTINSNRMGELQSQMGDLLITKENDMRVKLAEKDKDVLDSKRKNEIRRETRVGSDSSQSSSCSSLSHPSVRLVDSTEHWKNVSHQFSEKMNEMKAEFNNEKEKRREAEAREKRAHEIMALSATENEELKENLATLGSHNNTKQKQHMMGRYVEQSRLLNIRVTQLEGVLHRHGITIPQPEKEEVEGDASRDTLGPVENAPIAPAGPSTVPPTRRVRVTPSSSVTSAASAAAASAVSSKTSIRSTTRTTTR</sequence>
<reference evidence="14" key="1">
    <citation type="journal article" date="2008" name="Nat. Genet.">
        <title>The Pristionchus pacificus genome provides a unique perspective on nematode lifestyle and parasitism.</title>
        <authorList>
            <person name="Dieterich C."/>
            <person name="Clifton S.W."/>
            <person name="Schuster L.N."/>
            <person name="Chinwalla A."/>
            <person name="Delehaunty K."/>
            <person name="Dinkelacker I."/>
            <person name="Fulton L."/>
            <person name="Fulton R."/>
            <person name="Godfrey J."/>
            <person name="Minx P."/>
            <person name="Mitreva M."/>
            <person name="Roeseler W."/>
            <person name="Tian H."/>
            <person name="Witte H."/>
            <person name="Yang S.P."/>
            <person name="Wilson R.K."/>
            <person name="Sommer R.J."/>
        </authorList>
    </citation>
    <scope>NUCLEOTIDE SEQUENCE [LARGE SCALE GENOMIC DNA]</scope>
    <source>
        <strain evidence="14">PS312</strain>
    </source>
</reference>
<name>A0A2A6BMS2_PRIPA</name>
<organism evidence="13 14">
    <name type="scientific">Pristionchus pacificus</name>
    <name type="common">Parasitic nematode worm</name>
    <dbReference type="NCBI Taxonomy" id="54126"/>
    <lineage>
        <taxon>Eukaryota</taxon>
        <taxon>Metazoa</taxon>
        <taxon>Ecdysozoa</taxon>
        <taxon>Nematoda</taxon>
        <taxon>Chromadorea</taxon>
        <taxon>Rhabditida</taxon>
        <taxon>Rhabditina</taxon>
        <taxon>Diplogasteromorpha</taxon>
        <taxon>Diplogasteroidea</taxon>
        <taxon>Neodiplogasteridae</taxon>
        <taxon>Pristionchus</taxon>
    </lineage>
</organism>
<evidence type="ECO:0000256" key="3">
    <source>
        <dbReference type="ARBA" id="ARBA00022701"/>
    </source>
</evidence>
<evidence type="ECO:0000256" key="6">
    <source>
        <dbReference type="ARBA" id="ARBA00023054"/>
    </source>
</evidence>
<feature type="compositionally biased region" description="Basic and acidic residues" evidence="12">
    <location>
        <begin position="779"/>
        <end position="803"/>
    </location>
</feature>
<dbReference type="PANTHER" id="PTHR47969">
    <property type="entry name" value="CHROMOSOME-ASSOCIATED KINESIN KIF4A-RELATED"/>
    <property type="match status" value="1"/>
</dbReference>
<dbReference type="GO" id="GO:0008574">
    <property type="term" value="F:plus-end-directed microtubule motor activity"/>
    <property type="evidence" value="ECO:0000318"/>
    <property type="project" value="GO_Central"/>
</dbReference>
<dbReference type="PANTHER" id="PTHR47969:SF15">
    <property type="entry name" value="CHROMOSOME-ASSOCIATED KINESIN KIF4A-RELATED"/>
    <property type="match status" value="1"/>
</dbReference>
<keyword evidence="5 10" id="KW-0067">ATP-binding</keyword>
<dbReference type="GO" id="GO:0007010">
    <property type="term" value="P:cytoskeleton organization"/>
    <property type="evidence" value="ECO:0007669"/>
    <property type="project" value="UniProtKB-ARBA"/>
</dbReference>
<feature type="region of interest" description="Disordered" evidence="12">
    <location>
        <begin position="1008"/>
        <end position="1080"/>
    </location>
</feature>
<feature type="coiled-coil region" evidence="11">
    <location>
        <begin position="446"/>
        <end position="480"/>
    </location>
</feature>
<feature type="compositionally biased region" description="Basic and acidic residues" evidence="12">
    <location>
        <begin position="861"/>
        <end position="882"/>
    </location>
</feature>
<feature type="compositionally biased region" description="Low complexity" evidence="12">
    <location>
        <begin position="1036"/>
        <end position="1080"/>
    </location>
</feature>
<gene>
    <name evidence="13" type="primary">WBGene00096977</name>
</gene>
<dbReference type="SUPFAM" id="SSF52540">
    <property type="entry name" value="P-loop containing nucleoside triphosphate hydrolases"/>
    <property type="match status" value="1"/>
</dbReference>
<comment type="similarity">
    <text evidence="9">Belongs to the TRAFAC class myosin-kinesin ATPase superfamily. Kinesin family. KIN-5/BimC subfamily.</text>
</comment>
<keyword evidence="3" id="KW-0493">Microtubule</keyword>
<keyword evidence="7 10" id="KW-0505">Motor protein</keyword>
<proteinExistence type="inferred from homology"/>
<keyword evidence="2" id="KW-0963">Cytoplasm</keyword>
<dbReference type="EnsemblMetazoa" id="PPA07423.1">
    <property type="protein sequence ID" value="PPA07423.1"/>
    <property type="gene ID" value="WBGene00096977"/>
</dbReference>
<dbReference type="InterPro" id="IPR036961">
    <property type="entry name" value="Kinesin_motor_dom_sf"/>
</dbReference>
<dbReference type="PRINTS" id="PR00380">
    <property type="entry name" value="KINESINHEAVY"/>
</dbReference>
<dbReference type="Proteomes" id="UP000005239">
    <property type="component" value="Unassembled WGS sequence"/>
</dbReference>
<dbReference type="GO" id="GO:0005737">
    <property type="term" value="C:cytoplasm"/>
    <property type="evidence" value="ECO:0000318"/>
    <property type="project" value="GO_Central"/>
</dbReference>
<dbReference type="Gene3D" id="3.40.850.10">
    <property type="entry name" value="Kinesin motor domain"/>
    <property type="match status" value="1"/>
</dbReference>
<dbReference type="GO" id="GO:0098971">
    <property type="term" value="P:anterograde dendritic transport of neurotransmitter receptor complex"/>
    <property type="evidence" value="ECO:0000318"/>
    <property type="project" value="GO_Central"/>
</dbReference>
<evidence type="ECO:0000256" key="12">
    <source>
        <dbReference type="SAM" id="MobiDB-lite"/>
    </source>
</evidence>
<feature type="region of interest" description="Disordered" evidence="12">
    <location>
        <begin position="861"/>
        <end position="900"/>
    </location>
</feature>
<dbReference type="GO" id="GO:0032839">
    <property type="term" value="C:dendrite cytoplasm"/>
    <property type="evidence" value="ECO:0007669"/>
    <property type="project" value="GOC"/>
</dbReference>
<dbReference type="InterPro" id="IPR027417">
    <property type="entry name" value="P-loop_NTPase"/>
</dbReference>
<dbReference type="OrthoDB" id="3176171at2759"/>
<evidence type="ECO:0000256" key="5">
    <source>
        <dbReference type="ARBA" id="ARBA00022840"/>
    </source>
</evidence>
<feature type="region of interest" description="Disordered" evidence="12">
    <location>
        <begin position="484"/>
        <end position="550"/>
    </location>
</feature>
<evidence type="ECO:0000256" key="1">
    <source>
        <dbReference type="ARBA" id="ARBA00004245"/>
    </source>
</evidence>
<dbReference type="GO" id="GO:0016887">
    <property type="term" value="F:ATP hydrolysis activity"/>
    <property type="evidence" value="ECO:0000318"/>
    <property type="project" value="GO_Central"/>
</dbReference>
<evidence type="ECO:0000256" key="11">
    <source>
        <dbReference type="SAM" id="Coils"/>
    </source>
</evidence>
<dbReference type="GO" id="GO:0048489">
    <property type="term" value="P:synaptic vesicle transport"/>
    <property type="evidence" value="ECO:0000318"/>
    <property type="project" value="GO_Central"/>
</dbReference>
<dbReference type="CDD" id="cd00106">
    <property type="entry name" value="KISc"/>
    <property type="match status" value="1"/>
</dbReference>
<accession>A0A2A6BMS2</accession>
<feature type="coiled-coil region" evidence="11">
    <location>
        <begin position="348"/>
        <end position="400"/>
    </location>
</feature>
<evidence type="ECO:0000256" key="9">
    <source>
        <dbReference type="ARBA" id="ARBA00034704"/>
    </source>
</evidence>
<feature type="compositionally biased region" description="Low complexity" evidence="12">
    <location>
        <begin position="884"/>
        <end position="899"/>
    </location>
</feature>
<evidence type="ECO:0000256" key="2">
    <source>
        <dbReference type="ARBA" id="ARBA00022490"/>
    </source>
</evidence>
<dbReference type="GO" id="GO:0007411">
    <property type="term" value="P:axon guidance"/>
    <property type="evidence" value="ECO:0000318"/>
    <property type="project" value="GO_Central"/>
</dbReference>
<reference evidence="13" key="2">
    <citation type="submission" date="2022-06" db="UniProtKB">
        <authorList>
            <consortium name="EnsemblMetazoa"/>
        </authorList>
    </citation>
    <scope>IDENTIFICATION</scope>
    <source>
        <strain evidence="13">PS312</strain>
    </source>
</reference>
<evidence type="ECO:0000256" key="4">
    <source>
        <dbReference type="ARBA" id="ARBA00022741"/>
    </source>
</evidence>
<evidence type="ECO:0000313" key="13">
    <source>
        <dbReference type="EnsemblMetazoa" id="PPA07423.1"/>
    </source>
</evidence>
<dbReference type="InterPro" id="IPR027640">
    <property type="entry name" value="Kinesin-like_fam"/>
</dbReference>